<keyword evidence="1" id="KW-0805">Transcription regulation</keyword>
<dbReference type="PRINTS" id="PR00455">
    <property type="entry name" value="HTHTETR"/>
</dbReference>
<evidence type="ECO:0000313" key="8">
    <source>
        <dbReference type="Proteomes" id="UP001146067"/>
    </source>
</evidence>
<keyword evidence="8" id="KW-1185">Reference proteome</keyword>
<organism evidence="7 8">
    <name type="scientific">Glycomyces luteolus</name>
    <dbReference type="NCBI Taxonomy" id="2670330"/>
    <lineage>
        <taxon>Bacteria</taxon>
        <taxon>Bacillati</taxon>
        <taxon>Actinomycetota</taxon>
        <taxon>Actinomycetes</taxon>
        <taxon>Glycomycetales</taxon>
        <taxon>Glycomycetaceae</taxon>
        <taxon>Glycomyces</taxon>
    </lineage>
</organism>
<dbReference type="SUPFAM" id="SSF46689">
    <property type="entry name" value="Homeodomain-like"/>
    <property type="match status" value="1"/>
</dbReference>
<evidence type="ECO:0000256" key="5">
    <source>
        <dbReference type="SAM" id="MobiDB-lite"/>
    </source>
</evidence>
<dbReference type="InterPro" id="IPR050109">
    <property type="entry name" value="HTH-type_TetR-like_transc_reg"/>
</dbReference>
<dbReference type="PANTHER" id="PTHR30055:SF234">
    <property type="entry name" value="HTH-TYPE TRANSCRIPTIONAL REGULATOR BETI"/>
    <property type="match status" value="1"/>
</dbReference>
<evidence type="ECO:0000256" key="2">
    <source>
        <dbReference type="ARBA" id="ARBA00023125"/>
    </source>
</evidence>
<protein>
    <submittedName>
        <fullName evidence="7">Helix-turn-helix domain containing protein</fullName>
    </submittedName>
</protein>
<feature type="domain" description="HTH tetR-type" evidence="6">
    <location>
        <begin position="34"/>
        <end position="94"/>
    </location>
</feature>
<dbReference type="InterPro" id="IPR009057">
    <property type="entry name" value="Homeodomain-like_sf"/>
</dbReference>
<dbReference type="Gene3D" id="1.10.357.10">
    <property type="entry name" value="Tetracycline Repressor, domain 2"/>
    <property type="match status" value="1"/>
</dbReference>
<evidence type="ECO:0000256" key="3">
    <source>
        <dbReference type="ARBA" id="ARBA00023163"/>
    </source>
</evidence>
<evidence type="ECO:0000256" key="4">
    <source>
        <dbReference type="PROSITE-ProRule" id="PRU00335"/>
    </source>
</evidence>
<dbReference type="EMBL" id="JAPZVP010000008">
    <property type="protein sequence ID" value="MDA1360442.1"/>
    <property type="molecule type" value="Genomic_DNA"/>
</dbReference>
<gene>
    <name evidence="7" type="ORF">O1R50_12460</name>
</gene>
<reference evidence="7" key="1">
    <citation type="submission" date="2022-12" db="EMBL/GenBank/DDBJ databases">
        <title>Gycomyces niveus sp.nov.,a novel actinomycete isolated from soil in Shouguan.</title>
        <authorList>
            <person name="Yang X."/>
        </authorList>
    </citation>
    <scope>NUCLEOTIDE SEQUENCE</scope>
    <source>
        <strain evidence="7">NEAU-A15</strain>
    </source>
</reference>
<comment type="caution">
    <text evidence="7">The sequence shown here is derived from an EMBL/GenBank/DDBJ whole genome shotgun (WGS) entry which is preliminary data.</text>
</comment>
<proteinExistence type="predicted"/>
<accession>A0A9X3P8S8</accession>
<evidence type="ECO:0000256" key="1">
    <source>
        <dbReference type="ARBA" id="ARBA00023015"/>
    </source>
</evidence>
<keyword evidence="2 4" id="KW-0238">DNA-binding</keyword>
<dbReference type="RefSeq" id="WP_270110377.1">
    <property type="nucleotide sequence ID" value="NZ_JAPZVP010000008.1"/>
</dbReference>
<keyword evidence="3" id="KW-0804">Transcription</keyword>
<dbReference type="GO" id="GO:0000976">
    <property type="term" value="F:transcription cis-regulatory region binding"/>
    <property type="evidence" value="ECO:0007669"/>
    <property type="project" value="TreeGrafter"/>
</dbReference>
<evidence type="ECO:0000313" key="7">
    <source>
        <dbReference type="EMBL" id="MDA1360442.1"/>
    </source>
</evidence>
<dbReference type="PROSITE" id="PS50977">
    <property type="entry name" value="HTH_TETR_2"/>
    <property type="match status" value="1"/>
</dbReference>
<dbReference type="AlphaFoldDB" id="A0A9X3P8S8"/>
<dbReference type="Proteomes" id="UP001146067">
    <property type="component" value="Unassembled WGS sequence"/>
</dbReference>
<dbReference type="GO" id="GO:0003700">
    <property type="term" value="F:DNA-binding transcription factor activity"/>
    <property type="evidence" value="ECO:0007669"/>
    <property type="project" value="TreeGrafter"/>
</dbReference>
<sequence>MPTAAKESPADRPKRRVGRPRVAPEPGGGTAGDADPRDQLLAAAAELFTVQGYTATSTRAIAARAGMRQASMYYHFPSKEALLSSLLETTVAPSLEFAEWALAEQDASAEARLWALARIDAAQLAGASHNLGALYLLPEVRQEVFAPFREMRERLRVSYRELLGRTGAARDYPPGALAQRAHLVFGLVEGVILARLENAPVADPATYSAGVADGVLRLAECGDLAAARLQGLRLCADWIDRSEHLPSTTTAKDRA</sequence>
<dbReference type="Pfam" id="PF00440">
    <property type="entry name" value="TetR_N"/>
    <property type="match status" value="1"/>
</dbReference>
<name>A0A9X3P8S8_9ACTN</name>
<feature type="region of interest" description="Disordered" evidence="5">
    <location>
        <begin position="1"/>
        <end position="36"/>
    </location>
</feature>
<dbReference type="PANTHER" id="PTHR30055">
    <property type="entry name" value="HTH-TYPE TRANSCRIPTIONAL REGULATOR RUTR"/>
    <property type="match status" value="1"/>
</dbReference>
<dbReference type="InterPro" id="IPR001647">
    <property type="entry name" value="HTH_TetR"/>
</dbReference>
<evidence type="ECO:0000259" key="6">
    <source>
        <dbReference type="PROSITE" id="PS50977"/>
    </source>
</evidence>
<feature type="DNA-binding region" description="H-T-H motif" evidence="4">
    <location>
        <begin position="57"/>
        <end position="76"/>
    </location>
</feature>